<dbReference type="PANTHER" id="PTHR40111:SF1">
    <property type="entry name" value="CEPHALOSPORIN-C DEACETYLASE"/>
    <property type="match status" value="1"/>
</dbReference>
<dbReference type="SUPFAM" id="SSF53474">
    <property type="entry name" value="alpha/beta-Hydrolases"/>
    <property type="match status" value="1"/>
</dbReference>
<evidence type="ECO:0000256" key="1">
    <source>
        <dbReference type="PIRSR" id="PIRSR639069-1"/>
    </source>
</evidence>
<feature type="domain" description="Acetyl xylan esterase" evidence="3">
    <location>
        <begin position="3"/>
        <end position="316"/>
    </location>
</feature>
<dbReference type="GO" id="GO:0005976">
    <property type="term" value="P:polysaccharide metabolic process"/>
    <property type="evidence" value="ECO:0007669"/>
    <property type="project" value="TreeGrafter"/>
</dbReference>
<accession>A0A7Y0LW49</accession>
<dbReference type="EMBL" id="JABCJJ010000003">
    <property type="protein sequence ID" value="NMR19268.1"/>
    <property type="molecule type" value="Genomic_DNA"/>
</dbReference>
<evidence type="ECO:0000313" key="4">
    <source>
        <dbReference type="EMBL" id="NMR19268.1"/>
    </source>
</evidence>
<keyword evidence="5" id="KW-1185">Reference proteome</keyword>
<feature type="binding site" evidence="2">
    <location>
        <position position="91"/>
    </location>
    <ligand>
        <name>substrate</name>
    </ligand>
</feature>
<dbReference type="InterPro" id="IPR008391">
    <property type="entry name" value="AXE1_dom"/>
</dbReference>
<dbReference type="AlphaFoldDB" id="A0A7Y0LW49"/>
<protein>
    <submittedName>
        <fullName evidence="4">Acetylxylan esterase</fullName>
    </submittedName>
</protein>
<dbReference type="InterPro" id="IPR029058">
    <property type="entry name" value="AB_hydrolase_fold"/>
</dbReference>
<dbReference type="Gene3D" id="3.40.50.1820">
    <property type="entry name" value="alpha/beta hydrolase"/>
    <property type="match status" value="1"/>
</dbReference>
<comment type="caution">
    <text evidence="4">The sequence shown here is derived from an EMBL/GenBank/DDBJ whole genome shotgun (WGS) entry which is preliminary data.</text>
</comment>
<evidence type="ECO:0000313" key="5">
    <source>
        <dbReference type="Proteomes" id="UP000562124"/>
    </source>
</evidence>
<organism evidence="4 5">
    <name type="scientific">Cellulomonas fimi</name>
    <dbReference type="NCBI Taxonomy" id="1708"/>
    <lineage>
        <taxon>Bacteria</taxon>
        <taxon>Bacillati</taxon>
        <taxon>Actinomycetota</taxon>
        <taxon>Actinomycetes</taxon>
        <taxon>Micrococcales</taxon>
        <taxon>Cellulomonadaceae</taxon>
        <taxon>Cellulomonas</taxon>
    </lineage>
</organism>
<gene>
    <name evidence="4" type="ORF">HIR71_03395</name>
</gene>
<sequence length="320" mass="34890">MYTDLPDTELWHHRSNHAEPADFDAFWTRTLDEARVHDVAPRLTAVASPLTTLEVHDAVFPGFGGEPIRAWYRRPAGVDRPLPVVVQYVGYGGGRGSHLENLLWASAGYAHLQMDTRGQGATWSRGDTPDLWGSGPQVPGVMTRGIEDPEQYYYRRLYTDGVRAVDAARRLPGVDPDRVAVLGQSQGGAIALAVGGLVPDLAAVVSLVPFLCDIARAIVITDEYPFREVTDYLATHRDKVDAALRTLAYVDGTHFARRSHAPARFSAALMDAVVPPSTVFAAHNVYAGPKEMRVWPYNGHEAGAAHDDAEALGFLARTLA</sequence>
<evidence type="ECO:0000259" key="3">
    <source>
        <dbReference type="Pfam" id="PF05448"/>
    </source>
</evidence>
<feature type="active site" description="Charge relay system" evidence="1">
    <location>
        <position position="300"/>
    </location>
</feature>
<proteinExistence type="predicted"/>
<name>A0A7Y0LW49_CELFI</name>
<evidence type="ECO:0000256" key="2">
    <source>
        <dbReference type="PIRSR" id="PIRSR639069-2"/>
    </source>
</evidence>
<dbReference type="InterPro" id="IPR039069">
    <property type="entry name" value="CE7"/>
</dbReference>
<dbReference type="Proteomes" id="UP000562124">
    <property type="component" value="Unassembled WGS sequence"/>
</dbReference>
<reference evidence="4 5" key="1">
    <citation type="submission" date="2020-04" db="EMBL/GenBank/DDBJ databases">
        <title>Sequencing and Assembly of C. fimi.</title>
        <authorList>
            <person name="Ramsey A.R."/>
        </authorList>
    </citation>
    <scope>NUCLEOTIDE SEQUENCE [LARGE SCALE GENOMIC DNA]</scope>
    <source>
        <strain evidence="4 5">SB</strain>
    </source>
</reference>
<dbReference type="RefSeq" id="WP_169323436.1">
    <property type="nucleotide sequence ID" value="NZ_JABCJJ010000003.1"/>
</dbReference>
<dbReference type="PANTHER" id="PTHR40111">
    <property type="entry name" value="CEPHALOSPORIN-C DEACETYLASE"/>
    <property type="match status" value="1"/>
</dbReference>
<feature type="active site" description="Nucleophile" evidence="1">
    <location>
        <position position="185"/>
    </location>
</feature>
<dbReference type="GO" id="GO:0052689">
    <property type="term" value="F:carboxylic ester hydrolase activity"/>
    <property type="evidence" value="ECO:0007669"/>
    <property type="project" value="TreeGrafter"/>
</dbReference>
<feature type="active site" description="Charge relay system" evidence="1">
    <location>
        <position position="271"/>
    </location>
</feature>
<dbReference type="Pfam" id="PF05448">
    <property type="entry name" value="AXE1"/>
    <property type="match status" value="1"/>
</dbReference>